<organism evidence="2 3">
    <name type="scientific">Shewanella violacea (strain JCM 10179 / CIP 106290 / LMG 19151 / DSS12)</name>
    <dbReference type="NCBI Taxonomy" id="637905"/>
    <lineage>
        <taxon>Bacteria</taxon>
        <taxon>Pseudomonadati</taxon>
        <taxon>Pseudomonadota</taxon>
        <taxon>Gammaproteobacteria</taxon>
        <taxon>Alteromonadales</taxon>
        <taxon>Shewanellaceae</taxon>
        <taxon>Shewanella</taxon>
    </lineage>
</organism>
<evidence type="ECO:0000313" key="3">
    <source>
        <dbReference type="Proteomes" id="UP000002350"/>
    </source>
</evidence>
<proteinExistence type="predicted"/>
<keyword evidence="3" id="KW-1185">Reference proteome</keyword>
<feature type="transmembrane region" description="Helical" evidence="1">
    <location>
        <begin position="54"/>
        <end position="74"/>
    </location>
</feature>
<protein>
    <submittedName>
        <fullName evidence="2">Uncharacterized protein</fullName>
    </submittedName>
</protein>
<reference evidence="3" key="1">
    <citation type="journal article" date="2010" name="Mol. Biosyst.">
        <title>Complete genome sequence and comparative analysis of Shewanella violacea, a psychrophilic and piezophilic bacterium from deep sea floor sediments.</title>
        <authorList>
            <person name="Aono E."/>
            <person name="Baba T."/>
            <person name="Ara T."/>
            <person name="Nishi T."/>
            <person name="Nakamichi T."/>
            <person name="Inamoto E."/>
            <person name="Toyonaga H."/>
            <person name="Hasegawa M."/>
            <person name="Takai Y."/>
            <person name="Okumura Y."/>
            <person name="Baba M."/>
            <person name="Tomita M."/>
            <person name="Kato C."/>
            <person name="Oshima T."/>
            <person name="Nakasone K."/>
            <person name="Mori H."/>
        </authorList>
    </citation>
    <scope>NUCLEOTIDE SEQUENCE [LARGE SCALE GENOMIC DNA]</scope>
    <source>
        <strain evidence="3">JCM 10179 / CIP 106290 / LMG 19151 / DSS12</strain>
    </source>
</reference>
<dbReference type="EMBL" id="AP011177">
    <property type="protein sequence ID" value="BAJ01275.1"/>
    <property type="molecule type" value="Genomic_DNA"/>
</dbReference>
<evidence type="ECO:0000256" key="1">
    <source>
        <dbReference type="SAM" id="Phobius"/>
    </source>
</evidence>
<gene>
    <name evidence="2" type="ordered locus">SVI_1304</name>
</gene>
<dbReference type="HOGENOM" id="CLU_2636075_0_0_6"/>
<keyword evidence="1" id="KW-1133">Transmembrane helix</keyword>
<accession>D4ZHX6</accession>
<name>D4ZHX6_SHEVD</name>
<evidence type="ECO:0000313" key="2">
    <source>
        <dbReference type="EMBL" id="BAJ01275.1"/>
    </source>
</evidence>
<sequence>MRYSIQYIRPYCRLCHWWSIAAYLMNRHNVKPNLDTNLDIGASHNNRNHIKVDYFGVLRAWLWLNVTLIVGYFIDIG</sequence>
<dbReference type="eggNOG" id="COG0786">
    <property type="taxonomic scope" value="Bacteria"/>
</dbReference>
<keyword evidence="1" id="KW-0472">Membrane</keyword>
<dbReference type="STRING" id="637905.SVI_1304"/>
<dbReference type="KEGG" id="svo:SVI_1304"/>
<keyword evidence="1" id="KW-0812">Transmembrane</keyword>
<dbReference type="Proteomes" id="UP000002350">
    <property type="component" value="Chromosome"/>
</dbReference>
<dbReference type="AlphaFoldDB" id="D4ZHX6"/>